<evidence type="ECO:0000313" key="3">
    <source>
        <dbReference type="Proteomes" id="UP000298652"/>
    </source>
</evidence>
<dbReference type="Gramene" id="TKV95787">
    <property type="protein sequence ID" value="TKV95787"/>
    <property type="gene ID" value="SEVIR_9G384550v2"/>
</dbReference>
<dbReference type="AlphaFoldDB" id="A0A4U6T2F0"/>
<feature type="chain" id="PRO_5020542972" evidence="1">
    <location>
        <begin position="17"/>
        <end position="40"/>
    </location>
</feature>
<sequence length="40" mass="4826">MSVPILFIVLLEWLHASYFRRCSVVNIVYRIFKRKKNGNN</sequence>
<dbReference type="Proteomes" id="UP000298652">
    <property type="component" value="Chromosome 9"/>
</dbReference>
<accession>A0A4U6T2F0</accession>
<proteinExistence type="predicted"/>
<dbReference type="EMBL" id="CM016560">
    <property type="protein sequence ID" value="TKV95787.1"/>
    <property type="molecule type" value="Genomic_DNA"/>
</dbReference>
<evidence type="ECO:0000256" key="1">
    <source>
        <dbReference type="SAM" id="SignalP"/>
    </source>
</evidence>
<name>A0A4U6T2F0_SETVI</name>
<organism evidence="2 3">
    <name type="scientific">Setaria viridis</name>
    <name type="common">Green bristlegrass</name>
    <name type="synonym">Setaria italica subsp. viridis</name>
    <dbReference type="NCBI Taxonomy" id="4556"/>
    <lineage>
        <taxon>Eukaryota</taxon>
        <taxon>Viridiplantae</taxon>
        <taxon>Streptophyta</taxon>
        <taxon>Embryophyta</taxon>
        <taxon>Tracheophyta</taxon>
        <taxon>Spermatophyta</taxon>
        <taxon>Magnoliopsida</taxon>
        <taxon>Liliopsida</taxon>
        <taxon>Poales</taxon>
        <taxon>Poaceae</taxon>
        <taxon>PACMAD clade</taxon>
        <taxon>Panicoideae</taxon>
        <taxon>Panicodae</taxon>
        <taxon>Paniceae</taxon>
        <taxon>Cenchrinae</taxon>
        <taxon>Setaria</taxon>
    </lineage>
</organism>
<keyword evidence="1" id="KW-0732">Signal</keyword>
<feature type="signal peptide" evidence="1">
    <location>
        <begin position="1"/>
        <end position="16"/>
    </location>
</feature>
<protein>
    <submittedName>
        <fullName evidence="2">Uncharacterized protein</fullName>
    </submittedName>
</protein>
<reference evidence="2" key="1">
    <citation type="submission" date="2019-03" db="EMBL/GenBank/DDBJ databases">
        <title>WGS assembly of Setaria viridis.</title>
        <authorList>
            <person name="Huang P."/>
            <person name="Jenkins J."/>
            <person name="Grimwood J."/>
            <person name="Barry K."/>
            <person name="Healey A."/>
            <person name="Mamidi S."/>
            <person name="Sreedasyam A."/>
            <person name="Shu S."/>
            <person name="Feldman M."/>
            <person name="Wu J."/>
            <person name="Yu Y."/>
            <person name="Chen C."/>
            <person name="Johnson J."/>
            <person name="Rokhsar D."/>
            <person name="Baxter I."/>
            <person name="Schmutz J."/>
            <person name="Brutnell T."/>
            <person name="Kellogg E."/>
        </authorList>
    </citation>
    <scope>NUCLEOTIDE SEQUENCE [LARGE SCALE GENOMIC DNA]</scope>
</reference>
<evidence type="ECO:0000313" key="2">
    <source>
        <dbReference type="EMBL" id="TKV95787.1"/>
    </source>
</evidence>
<keyword evidence="3" id="KW-1185">Reference proteome</keyword>
<gene>
    <name evidence="2" type="ORF">SEVIR_9G384550v2</name>
</gene>